<dbReference type="Proteomes" id="UP000236003">
    <property type="component" value="Unassembled WGS sequence"/>
</dbReference>
<accession>A0A2N8RDN1</accession>
<evidence type="ECO:0000313" key="2">
    <source>
        <dbReference type="Proteomes" id="UP000236003"/>
    </source>
</evidence>
<dbReference type="InterPro" id="IPR045390">
    <property type="entry name" value="ABC-3C_MC3"/>
</dbReference>
<dbReference type="EMBL" id="POUM01000010">
    <property type="protein sequence ID" value="PNF59199.1"/>
    <property type="molecule type" value="Genomic_DNA"/>
</dbReference>
<dbReference type="AlphaFoldDB" id="A0A2N8RDN1"/>
<organism evidence="1 2">
    <name type="scientific">Stutzerimonas stutzeri</name>
    <name type="common">Pseudomonas stutzeri</name>
    <dbReference type="NCBI Taxonomy" id="316"/>
    <lineage>
        <taxon>Bacteria</taxon>
        <taxon>Pseudomonadati</taxon>
        <taxon>Pseudomonadota</taxon>
        <taxon>Gammaproteobacteria</taxon>
        <taxon>Pseudomonadales</taxon>
        <taxon>Pseudomonadaceae</taxon>
        <taxon>Stutzerimonas</taxon>
    </lineage>
</organism>
<reference evidence="1 2" key="1">
    <citation type="submission" date="2018-01" db="EMBL/GenBank/DDBJ databases">
        <title>Denitrification phenotypes of diverse strains of Pseudomonas stutzeri.</title>
        <authorList>
            <person name="Milligan D.A."/>
            <person name="Bergaust L."/>
            <person name="Bakken L.R."/>
            <person name="Frostegard A."/>
        </authorList>
    </citation>
    <scope>NUCLEOTIDE SEQUENCE [LARGE SCALE GENOMIC DNA]</scope>
    <source>
        <strain evidence="1 2">CCUG 44592</strain>
    </source>
</reference>
<sequence length="160" mass="17344">MRGVSLDTFAETNPAFCALLLSANVSAFQDVQKRPLPITLLPLVLPIVMSGELDSSFLHTSDGTGLAKWISKTPGVLFNLPERIQAGLAMTRESLQFALQYQVLSLDDEAQISDLIPSVATKRLKKLGFERMGNNAHRLGAWFGALASDAVAYNLLGLEV</sequence>
<name>A0A2N8RDN1_STUST</name>
<comment type="caution">
    <text evidence="1">The sequence shown here is derived from an EMBL/GenBank/DDBJ whole genome shotgun (WGS) entry which is preliminary data.</text>
</comment>
<evidence type="ECO:0000313" key="1">
    <source>
        <dbReference type="EMBL" id="PNF59199.1"/>
    </source>
</evidence>
<dbReference type="Pfam" id="PF20131">
    <property type="entry name" value="MC3"/>
    <property type="match status" value="1"/>
</dbReference>
<protein>
    <submittedName>
        <fullName evidence="1">Uncharacterized protein</fullName>
    </submittedName>
</protein>
<gene>
    <name evidence="1" type="ORF">CXK99_13125</name>
</gene>
<proteinExistence type="predicted"/>